<dbReference type="InterPro" id="IPR015943">
    <property type="entry name" value="WD40/YVTN_repeat-like_dom_sf"/>
</dbReference>
<protein>
    <submittedName>
        <fullName evidence="7">T9SS type A sorting domain-containing protein</fullName>
    </submittedName>
</protein>
<keyword evidence="3" id="KW-0604">Photosystem II</keyword>
<evidence type="ECO:0000256" key="3">
    <source>
        <dbReference type="ARBA" id="ARBA00023276"/>
    </source>
</evidence>
<dbReference type="Pfam" id="PF14870">
    <property type="entry name" value="PSII_BNR"/>
    <property type="match status" value="2"/>
</dbReference>
<comment type="caution">
    <text evidence="7">The sequence shown here is derived from an EMBL/GenBank/DDBJ whole genome shotgun (WGS) entry which is preliminary data.</text>
</comment>
<dbReference type="Gene3D" id="2.130.10.10">
    <property type="entry name" value="YVTN repeat-like/Quinoprotein amine dehydrogenase"/>
    <property type="match status" value="3"/>
</dbReference>
<accession>A0A6I1E3I3</accession>
<dbReference type="Proteomes" id="UP000429785">
    <property type="component" value="Unassembled WGS sequence"/>
</dbReference>
<dbReference type="EMBL" id="WELG01000001">
    <property type="protein sequence ID" value="KAB7531182.1"/>
    <property type="molecule type" value="Genomic_DNA"/>
</dbReference>
<feature type="domain" description="Photosynthesis system II assembly factor Ycf48/Hcf136-like" evidence="5">
    <location>
        <begin position="22"/>
        <end position="144"/>
    </location>
</feature>
<dbReference type="InterPro" id="IPR036116">
    <property type="entry name" value="FN3_sf"/>
</dbReference>
<dbReference type="Pfam" id="PF18962">
    <property type="entry name" value="Por_Secre_tail"/>
    <property type="match status" value="1"/>
</dbReference>
<dbReference type="PANTHER" id="PTHR47199">
    <property type="entry name" value="PHOTOSYSTEM II STABILITY/ASSEMBLY FACTOR HCF136, CHLOROPLASTIC"/>
    <property type="match status" value="1"/>
</dbReference>
<evidence type="ECO:0000313" key="8">
    <source>
        <dbReference type="Proteomes" id="UP000429785"/>
    </source>
</evidence>
<reference evidence="7 8" key="1">
    <citation type="submission" date="2019-10" db="EMBL/GenBank/DDBJ databases">
        <title>Muricauda olearia CL-SS4 JCM15563 genome.</title>
        <authorList>
            <person name="Liu L."/>
        </authorList>
    </citation>
    <scope>NUCLEOTIDE SEQUENCE [LARGE SCALE GENOMIC DNA]</scope>
    <source>
        <strain evidence="7 8">CL-SS4</strain>
    </source>
</reference>
<dbReference type="InterPro" id="IPR028203">
    <property type="entry name" value="PSII_CF48-like_dom"/>
</dbReference>
<feature type="signal peptide" evidence="4">
    <location>
        <begin position="1"/>
        <end position="20"/>
    </location>
</feature>
<dbReference type="SUPFAM" id="SSF49265">
    <property type="entry name" value="Fibronectin type III"/>
    <property type="match status" value="1"/>
</dbReference>
<evidence type="ECO:0000256" key="4">
    <source>
        <dbReference type="SAM" id="SignalP"/>
    </source>
</evidence>
<evidence type="ECO:0000313" key="7">
    <source>
        <dbReference type="EMBL" id="KAB7531182.1"/>
    </source>
</evidence>
<feature type="chain" id="PRO_5026119457" evidence="4">
    <location>
        <begin position="21"/>
        <end position="1237"/>
    </location>
</feature>
<dbReference type="SUPFAM" id="SSF110296">
    <property type="entry name" value="Oligoxyloglucan reducing end-specific cellobiohydrolase"/>
    <property type="match status" value="3"/>
</dbReference>
<organism evidence="7 8">
    <name type="scientific">Flagellimonas olearia</name>
    <dbReference type="NCBI Taxonomy" id="552546"/>
    <lineage>
        <taxon>Bacteria</taxon>
        <taxon>Pseudomonadati</taxon>
        <taxon>Bacteroidota</taxon>
        <taxon>Flavobacteriia</taxon>
        <taxon>Flavobacteriales</taxon>
        <taxon>Flavobacteriaceae</taxon>
        <taxon>Flagellimonas</taxon>
    </lineage>
</organism>
<keyword evidence="2 4" id="KW-0732">Signal</keyword>
<dbReference type="InterPro" id="IPR003961">
    <property type="entry name" value="FN3_dom"/>
</dbReference>
<dbReference type="GO" id="GO:0009523">
    <property type="term" value="C:photosystem II"/>
    <property type="evidence" value="ECO:0007669"/>
    <property type="project" value="UniProtKB-KW"/>
</dbReference>
<proteinExistence type="predicted"/>
<evidence type="ECO:0000256" key="1">
    <source>
        <dbReference type="ARBA" id="ARBA00022531"/>
    </source>
</evidence>
<gene>
    <name evidence="7" type="ORF">F8C76_06715</name>
</gene>
<keyword evidence="1" id="KW-0602">Photosynthesis</keyword>
<dbReference type="GO" id="GO:0015979">
    <property type="term" value="P:photosynthesis"/>
    <property type="evidence" value="ECO:0007669"/>
    <property type="project" value="UniProtKB-KW"/>
</dbReference>
<feature type="domain" description="Photosynthesis system II assembly factor Ycf48/Hcf136-like" evidence="5">
    <location>
        <begin position="458"/>
        <end position="570"/>
    </location>
</feature>
<dbReference type="OrthoDB" id="610388at2"/>
<feature type="domain" description="Secretion system C-terminal sorting" evidence="6">
    <location>
        <begin position="1167"/>
        <end position="1234"/>
    </location>
</feature>
<evidence type="ECO:0000259" key="6">
    <source>
        <dbReference type="Pfam" id="PF18962"/>
    </source>
</evidence>
<dbReference type="PANTHER" id="PTHR47199:SF2">
    <property type="entry name" value="PHOTOSYSTEM II STABILITY_ASSEMBLY FACTOR HCF136, CHLOROPLASTIC"/>
    <property type="match status" value="1"/>
</dbReference>
<dbReference type="RefSeq" id="WP_152131012.1">
    <property type="nucleotide sequence ID" value="NZ_WELG01000001.1"/>
</dbReference>
<evidence type="ECO:0000256" key="2">
    <source>
        <dbReference type="ARBA" id="ARBA00022729"/>
    </source>
</evidence>
<evidence type="ECO:0000259" key="5">
    <source>
        <dbReference type="Pfam" id="PF14870"/>
    </source>
</evidence>
<dbReference type="NCBIfam" id="TIGR04183">
    <property type="entry name" value="Por_Secre_tail"/>
    <property type="match status" value="1"/>
</dbReference>
<dbReference type="InterPro" id="IPR026444">
    <property type="entry name" value="Secre_tail"/>
</dbReference>
<dbReference type="CDD" id="cd00063">
    <property type="entry name" value="FN3"/>
    <property type="match status" value="1"/>
</dbReference>
<dbReference type="AlphaFoldDB" id="A0A6I1E3I3"/>
<name>A0A6I1E3I3_9FLAO</name>
<sequence length="1237" mass="137625">MNKHLLSILVSILAAYCALGQENWEVLNPKPTLDRGLDIHFVSETHGFYITSNGLYETVDSGNFWELKISLSGGSDIEFREDLGVIAGYGGNIWKTGDSGSNWTLINVGFTESLNTVNIIDSETIIVSGNNSIYVSVDGGNNWVQKNIPNSRVNKTFFTNNLVGHAVSDDGQILKTVDGGDNWYVTADFTNFIPNSFFTVYFKNENEGFATREHSEYYKTVDGGESWQEIATSIYQAIYSFQFISDQIGFGAGEYGVYKTIDGGDTWTRIAFESAYVASTDMYGVYFINENEGFSVGDRGRIAKTTDSGEIWDLYSPIDGRVDQIDFLPNGNGIIKVGSDFFGSLNNGQDWDYLGTPNEGSYTEEFDFIDENIGFCIAGGSTGTSSRAGQIYKTADGGKTWVKPENFGLSFESSGANCLEFVNENLGFISGGFNQRRTYKTTDGGEIWRVVLSESLGRIQFLNEDVGFGSRVGNYYNVIFKTIDGGENWSQVFTIEENIKDFHFLDLETGYLVGDEGLLYKTENGGSTWTKLELPYGYYEKIQFYSKNVGYVVEDSGYIYKTEDGGYTWNLVYALYGLRDITITEQDEIFIVGINGNILRSQVTAEDVVVRVSEATDVRATSVSIESIFASNSGTLTNLRLEYGEEGSFDQIVPFNRTIEKNENIGFLTATAETLKPNTTYTYRAVATYNGEEYYSNIGTVTTLENYSFSMGPVLEIWANSATPIVNVISNNKPLTNISFEYGIDSEDDENEISGTPNTVTISDDRVNVSGSLINLQPETTYSIRAKAVYDNETVYSDTVLFTTRPEFRVDNYNPIVSDLELTLRANIAANKEDLTEIVFEYGFQDFSNQGEVSPNSIAFGTSYFVSTILTGLNEMETYQYRIRARQGDKVVYGPTGFFSLSPKTIVENDGVQNVKRNVAEVMGKVYTNDGYLRSIVVEYGIGGEFDRIAYADPGFSNTGFTTLFVAQLLGLVPETEYSYRVRATGSNGTVFYSEAETFITLDALASDNFKITVSDETCPDKSNGTLAVEAMESSNYILLMDGNSYVFASTLLIEDLAPGTYPFCVTEGGYGIQYCYEFTILESEGLEAKISSQEMGLTQRLNITMNKGTAPYKIFVNQQEYDEFEESSFSINVGDGDEISIASKNDCEGTYSFKIGQDILQDSYRNPVFSNATFLVPESNEDVTIELYNVQGGLLKSFTEKVQNNSFTMDMDQYSRGMYFVKIIGRTERTHKIVKK</sequence>